<dbReference type="AlphaFoldDB" id="A0AAN8J395"/>
<sequence length="155" mass="17595">MQPLFDSQPFSAKLAVTTPPKGQCIANLEKEFKQNDAYFNEIQKQVDETNINGAYDVMLKKAGEMCTSDQVNRLKNLLKKYDNLRANVQALAAGYSKEVRHDVLKWIKEGKIMAIMQFLGREGMAAMRDQSKSLKLMQTSFDLAAMQLELLFNPI</sequence>
<protein>
    <submittedName>
        <fullName evidence="1">Uncharacterized protein</fullName>
    </submittedName>
</protein>
<gene>
    <name evidence="1" type="ORF">GCK32_016690</name>
</gene>
<keyword evidence="2" id="KW-1185">Reference proteome</keyword>
<reference evidence="1 2" key="1">
    <citation type="submission" date="2019-10" db="EMBL/GenBank/DDBJ databases">
        <title>Assembly and Annotation for the nematode Trichostrongylus colubriformis.</title>
        <authorList>
            <person name="Martin J."/>
        </authorList>
    </citation>
    <scope>NUCLEOTIDE SEQUENCE [LARGE SCALE GENOMIC DNA]</scope>
    <source>
        <strain evidence="1">G859</strain>
        <tissue evidence="1">Whole worm</tissue>
    </source>
</reference>
<evidence type="ECO:0000313" key="2">
    <source>
        <dbReference type="Proteomes" id="UP001331761"/>
    </source>
</evidence>
<organism evidence="1 2">
    <name type="scientific">Trichostrongylus colubriformis</name>
    <name type="common">Black scour worm</name>
    <dbReference type="NCBI Taxonomy" id="6319"/>
    <lineage>
        <taxon>Eukaryota</taxon>
        <taxon>Metazoa</taxon>
        <taxon>Ecdysozoa</taxon>
        <taxon>Nematoda</taxon>
        <taxon>Chromadorea</taxon>
        <taxon>Rhabditida</taxon>
        <taxon>Rhabditina</taxon>
        <taxon>Rhabditomorpha</taxon>
        <taxon>Strongyloidea</taxon>
        <taxon>Trichostrongylidae</taxon>
        <taxon>Trichostrongylus</taxon>
    </lineage>
</organism>
<accession>A0AAN8J395</accession>
<evidence type="ECO:0000313" key="1">
    <source>
        <dbReference type="EMBL" id="KAK5984274.1"/>
    </source>
</evidence>
<dbReference type="EMBL" id="WIXE01003080">
    <property type="protein sequence ID" value="KAK5984274.1"/>
    <property type="molecule type" value="Genomic_DNA"/>
</dbReference>
<proteinExistence type="predicted"/>
<comment type="caution">
    <text evidence="1">The sequence shown here is derived from an EMBL/GenBank/DDBJ whole genome shotgun (WGS) entry which is preliminary data.</text>
</comment>
<dbReference type="Proteomes" id="UP001331761">
    <property type="component" value="Unassembled WGS sequence"/>
</dbReference>
<name>A0AAN8J395_TRICO</name>